<dbReference type="InterPro" id="IPR014001">
    <property type="entry name" value="Helicase_ATP-bd"/>
</dbReference>
<dbReference type="SMART" id="SM00973">
    <property type="entry name" value="Sec63"/>
    <property type="match status" value="1"/>
</dbReference>
<dbReference type="InterPro" id="IPR027417">
    <property type="entry name" value="P-loop_NTPase"/>
</dbReference>
<dbReference type="PROSITE" id="PS51192">
    <property type="entry name" value="HELICASE_ATP_BIND_1"/>
    <property type="match status" value="1"/>
</dbReference>
<dbReference type="SUPFAM" id="SSF52540">
    <property type="entry name" value="P-loop containing nucleoside triphosphate hydrolases"/>
    <property type="match status" value="1"/>
</dbReference>
<dbReference type="PROSITE" id="PS51194">
    <property type="entry name" value="HELICASE_CTER"/>
    <property type="match status" value="1"/>
</dbReference>
<feature type="region of interest" description="Disordered" evidence="4">
    <location>
        <begin position="1282"/>
        <end position="1302"/>
    </location>
</feature>
<organism evidence="7 8">
    <name type="scientific">Rhizopus delemar</name>
    <dbReference type="NCBI Taxonomy" id="936053"/>
    <lineage>
        <taxon>Eukaryota</taxon>
        <taxon>Fungi</taxon>
        <taxon>Fungi incertae sedis</taxon>
        <taxon>Mucoromycota</taxon>
        <taxon>Mucoromycotina</taxon>
        <taxon>Mucoromycetes</taxon>
        <taxon>Mucorales</taxon>
        <taxon>Mucorineae</taxon>
        <taxon>Rhizopodaceae</taxon>
        <taxon>Rhizopus</taxon>
    </lineage>
</organism>
<evidence type="ECO:0008006" key="9">
    <source>
        <dbReference type="Google" id="ProtNLM"/>
    </source>
</evidence>
<dbReference type="Gene3D" id="3.40.50.300">
    <property type="entry name" value="P-loop containing nucleotide triphosphate hydrolases"/>
    <property type="match status" value="2"/>
</dbReference>
<sequence>MQIKDSIMKLNRLLNGYYEVEYMIVDGAQIKHGGWFLEIVNGCVYQHTGSSAGVKAYQIMSEYSFKVDDWDDHPTTFVYDIKADKIVEKASSGTKYKKRHQIGNIQHPLTSVTPRMLYNLPIGEPSHERSIEIDDNADETDKWLEDEEALLSDSLDMLEIDQNSGYGCSASVQEKKQYNNNLVLQRNLLQQGKNLGLANASSPFNSIFKFGLFNVIQSKCITDAFYENNNLVISAPTGSGKTVMLELAIIRVLLNTGNSAKIIYMAPTKSLCSERAKDWENKFKPFGIECKEFTGDTLNTSISSINKASIMYVLCILTRFYCQSFASTHIANSVTTPEKWDSLTRRWVDHRQMMNLISLFLIDEVHILNEKRGAVLEACVSRMKTMNSQIRYIAVSATVPNLNDIAIWLQAKSIAFSEEYRPVRLERFVYGYPQTDHNMFLFDRKLDWKSVVELCEHSDGKPTLVFCSTRKSAQQCCETIVNMMEKQNIPTLCTGATNISDINFKNKSLSRLVQKGIAFHHAGLDYSDRALVEDLFLKKNIRVVGTTSTLAVGVNLPAHLVIIKSTLGYQKGALNEYTDIDLLQMIGRAGRLGLDTSGCAVIMTTNQMKHRYSSIVSGTTNLESRLQSTFLYVRLSRNPVHYNIQQSLVTASRLSTDNILQGALIPKLDKLTYYGLIMDKYYIKFSTMTKIISEKEIASVKDVLTLISSCQEEMDTVRYNSGEKQFLLSLKNNPSIRYPLEKVGSVSDKVYLILQCIFGDVSLHNGGNNLLAMEAFNILNHSSRITKCLIECSTSEDNPSKLKSSIQLYQSIQAKLWYDSPYVIRQISGIGPQFVKTLSESNLITLDQLRECDPSRIETVLHRNPPFGTQASINYELQYLLYSDLKSKYIKGEDFILKVTYGLASERISQWKVNKGYYAHFWVETSEGRLVCYRRVLVSKLQKNAENIELTVKITSPNMTVYCHLQSEDYVGIDIMKEVASNADPRKYIMVSTQSNMLVNDNVNANKEEVNKELEIEQEQAFDDDIDPQLWKSLAEASTSSAVEAEIRNNVCSSMQNNSYLVAESSHNQNHFKAKMKNTLNVAKKHIKSTEPCAHTCCTIVLPLEDNLLGKQKRPISEEQLPEFYYPSKKIKQGSQLSSQGTTNVPEVKLASSSKGGDSTSIFVKDMGKRVDIAMVEGKEVEYNDNFIMHNVLEDDGIDINIFNFDEDDYMEDIKNDLKYQEFNTPTDLKEPNKLSSIKQRSNKPEKINSTYFSDPCQDSLDKIWEDTGMYIQKVFSENDSYTVDNTDDQEHSSNKTNDVNAEQKLQSKSLLEWIANSVEIVREVK</sequence>
<accession>A0A9P6Z4A6</accession>
<dbReference type="PANTHER" id="PTHR47835:SF3">
    <property type="entry name" value="HELICASE FOR MEIOSIS 1"/>
    <property type="match status" value="1"/>
</dbReference>
<dbReference type="InterPro" id="IPR011545">
    <property type="entry name" value="DEAD/DEAH_box_helicase_dom"/>
</dbReference>
<evidence type="ECO:0000256" key="1">
    <source>
        <dbReference type="ARBA" id="ARBA00010140"/>
    </source>
</evidence>
<evidence type="ECO:0000259" key="6">
    <source>
        <dbReference type="PROSITE" id="PS51194"/>
    </source>
</evidence>
<dbReference type="GO" id="GO:0005524">
    <property type="term" value="F:ATP binding"/>
    <property type="evidence" value="ECO:0007669"/>
    <property type="project" value="UniProtKB-KW"/>
</dbReference>
<keyword evidence="3" id="KW-0067">ATP-binding</keyword>
<evidence type="ECO:0000256" key="3">
    <source>
        <dbReference type="ARBA" id="ARBA00022840"/>
    </source>
</evidence>
<evidence type="ECO:0000256" key="2">
    <source>
        <dbReference type="ARBA" id="ARBA00022741"/>
    </source>
</evidence>
<dbReference type="InterPro" id="IPR052247">
    <property type="entry name" value="Meiotic_Crossover_Helicase"/>
</dbReference>
<evidence type="ECO:0000256" key="4">
    <source>
        <dbReference type="SAM" id="MobiDB-lite"/>
    </source>
</evidence>
<proteinExistence type="inferred from homology"/>
<dbReference type="InterPro" id="IPR004179">
    <property type="entry name" value="Sec63-dom"/>
</dbReference>
<dbReference type="SMART" id="SM00490">
    <property type="entry name" value="HELICc"/>
    <property type="match status" value="1"/>
</dbReference>
<dbReference type="CDD" id="cd18795">
    <property type="entry name" value="SF2_C_Ski2"/>
    <property type="match status" value="1"/>
</dbReference>
<name>A0A9P6Z4A6_9FUNG</name>
<dbReference type="EMBL" id="JAANIU010000783">
    <property type="protein sequence ID" value="KAG1570181.1"/>
    <property type="molecule type" value="Genomic_DNA"/>
</dbReference>
<feature type="domain" description="Helicase ATP-binding" evidence="5">
    <location>
        <begin position="222"/>
        <end position="417"/>
    </location>
</feature>
<evidence type="ECO:0000313" key="8">
    <source>
        <dbReference type="Proteomes" id="UP000740926"/>
    </source>
</evidence>
<dbReference type="Pfam" id="PF00270">
    <property type="entry name" value="DEAD"/>
    <property type="match status" value="1"/>
</dbReference>
<reference evidence="7 8" key="1">
    <citation type="journal article" date="2020" name="Microb. Genom.">
        <title>Genetic diversity of clinical and environmental Mucorales isolates obtained from an investigation of mucormycosis cases among solid organ transplant recipients.</title>
        <authorList>
            <person name="Nguyen M.H."/>
            <person name="Kaul D."/>
            <person name="Muto C."/>
            <person name="Cheng S.J."/>
            <person name="Richter R.A."/>
            <person name="Bruno V.M."/>
            <person name="Liu G."/>
            <person name="Beyhan S."/>
            <person name="Sundermann A.J."/>
            <person name="Mounaud S."/>
            <person name="Pasculle A.W."/>
            <person name="Nierman W.C."/>
            <person name="Driscoll E."/>
            <person name="Cumbie R."/>
            <person name="Clancy C.J."/>
            <person name="Dupont C.L."/>
        </authorList>
    </citation>
    <scope>NUCLEOTIDE SEQUENCE [LARGE SCALE GENOMIC DNA]</scope>
    <source>
        <strain evidence="7 8">GL24</strain>
    </source>
</reference>
<dbReference type="SMART" id="SM00487">
    <property type="entry name" value="DEXDc"/>
    <property type="match status" value="1"/>
</dbReference>
<keyword evidence="2" id="KW-0547">Nucleotide-binding</keyword>
<dbReference type="SUPFAM" id="SSF158702">
    <property type="entry name" value="Sec63 N-terminal domain-like"/>
    <property type="match status" value="1"/>
</dbReference>
<dbReference type="PANTHER" id="PTHR47835">
    <property type="entry name" value="HFM1, ATP DEPENDENT DNA HELICASE HOMOLOG"/>
    <property type="match status" value="1"/>
</dbReference>
<dbReference type="GO" id="GO:0016787">
    <property type="term" value="F:hydrolase activity"/>
    <property type="evidence" value="ECO:0007669"/>
    <property type="project" value="UniProtKB-KW"/>
</dbReference>
<dbReference type="GO" id="GO:0051321">
    <property type="term" value="P:meiotic cell cycle"/>
    <property type="evidence" value="ECO:0007669"/>
    <property type="project" value="UniProtKB-KW"/>
</dbReference>
<protein>
    <recommendedName>
        <fullName evidence="9">P-loop containing nucleoside triphosphate hydrolase protein</fullName>
    </recommendedName>
</protein>
<dbReference type="GO" id="GO:0043138">
    <property type="term" value="F:3'-5' DNA helicase activity"/>
    <property type="evidence" value="ECO:0007669"/>
    <property type="project" value="UniProtKB-EC"/>
</dbReference>
<feature type="domain" description="Helicase C-terminal" evidence="6">
    <location>
        <begin position="447"/>
        <end position="637"/>
    </location>
</feature>
<dbReference type="Gene3D" id="1.10.3380.10">
    <property type="entry name" value="Sec63 N-terminal domain-like domain"/>
    <property type="match status" value="1"/>
</dbReference>
<evidence type="ECO:0000259" key="5">
    <source>
        <dbReference type="PROSITE" id="PS51192"/>
    </source>
</evidence>
<evidence type="ECO:0000313" key="7">
    <source>
        <dbReference type="EMBL" id="KAG1570181.1"/>
    </source>
</evidence>
<keyword evidence="8" id="KW-1185">Reference proteome</keyword>
<dbReference type="Proteomes" id="UP000740926">
    <property type="component" value="Unassembled WGS sequence"/>
</dbReference>
<gene>
    <name evidence="7" type="ORF">G6F50_005714</name>
</gene>
<comment type="caution">
    <text evidence="7">The sequence shown here is derived from an EMBL/GenBank/DDBJ whole genome shotgun (WGS) entry which is preliminary data.</text>
</comment>
<dbReference type="Pfam" id="PF00271">
    <property type="entry name" value="Helicase_C"/>
    <property type="match status" value="1"/>
</dbReference>
<dbReference type="GO" id="GO:0003676">
    <property type="term" value="F:nucleic acid binding"/>
    <property type="evidence" value="ECO:0007669"/>
    <property type="project" value="InterPro"/>
</dbReference>
<dbReference type="InterPro" id="IPR001650">
    <property type="entry name" value="Helicase_C-like"/>
</dbReference>
<dbReference type="Pfam" id="PF02889">
    <property type="entry name" value="Sec63"/>
    <property type="match status" value="1"/>
</dbReference>
<feature type="region of interest" description="Disordered" evidence="4">
    <location>
        <begin position="1225"/>
        <end position="1251"/>
    </location>
</feature>
<comment type="similarity">
    <text evidence="1">Belongs to the helicase family. SKI2 subfamily.</text>
</comment>